<sequence length="254" mass="28988">MGTNGEQETTAGVSTTRKTFDIIEKVRDEEGLSITELTRRTGLTKSTVYRHVTTLSDLGYLIERNGGYYIGFRFLQLSETARTRKRGYTAAKRKVFELGQETDERAVFIVEEDFEGVYVHRYGSLSDTMIGKRRPLHSLASGKVILSEWEIERVETFIQERGLERITRNTITNPDDLFTELETIRERSYAINDEEHMNGLRGVAVPVYTPDDELLGSLGVFGPTSRFKGDYLREKLPKLLWDKAGEIRVTLAYG</sequence>
<reference evidence="7 8" key="2">
    <citation type="submission" date="2018-02" db="EMBL/GenBank/DDBJ databases">
        <title>Phenotypic and genomic properties of facultatively anaerobic sulfur-reducing natronoarchaea from hypersaline soda lakes.</title>
        <authorList>
            <person name="Sorokin D.Y."/>
            <person name="Kublanov I.V."/>
            <person name="Roman P."/>
            <person name="Sinninghe Damste J.S."/>
            <person name="Golyshin P.N."/>
            <person name="Rojo D."/>
            <person name="Ciordia S."/>
            <person name="Mena M.D.C."/>
            <person name="Ferrer M."/>
            <person name="Messina E."/>
            <person name="Smedile F."/>
            <person name="La Spada G."/>
            <person name="La Cono V."/>
            <person name="Yakimov M.M."/>
        </authorList>
    </citation>
    <scope>NUCLEOTIDE SEQUENCE [LARGE SCALE GENOMIC DNA]</scope>
    <source>
        <strain evidence="7 8">AArc-Mg</strain>
        <plasmid evidence="8">paarc-mg-01</plasmid>
        <plasmid evidence="7">pAArc-Mg-01</plasmid>
    </source>
</reference>
<dbReference type="Proteomes" id="UP000258707">
    <property type="component" value="Plasmid pAArc1-02"/>
</dbReference>
<geneLocation type="plasmid" evidence="8">
    <name>paarc-mg-01</name>
</geneLocation>
<dbReference type="EMBL" id="CP024046">
    <property type="protein sequence ID" value="AXR76253.1"/>
    <property type="molecule type" value="Genomic_DNA"/>
</dbReference>
<keyword evidence="1" id="KW-0805">Transcription regulation</keyword>
<dbReference type="CDD" id="cd00090">
    <property type="entry name" value="HTH_ARSR"/>
    <property type="match status" value="1"/>
</dbReference>
<dbReference type="InterPro" id="IPR011991">
    <property type="entry name" value="ArsR-like_HTH"/>
</dbReference>
<dbReference type="GO" id="GO:0003700">
    <property type="term" value="F:DNA-binding transcription factor activity"/>
    <property type="evidence" value="ECO:0007669"/>
    <property type="project" value="TreeGrafter"/>
</dbReference>
<dbReference type="InterPro" id="IPR050707">
    <property type="entry name" value="HTH_MetabolicPath_Reg"/>
</dbReference>
<dbReference type="Pfam" id="PF09339">
    <property type="entry name" value="HTH_IclR"/>
    <property type="match status" value="1"/>
</dbReference>
<geneLocation type="plasmid" evidence="6">
    <name>pAArc1-02</name>
</geneLocation>
<name>A0A346PK02_9EURY</name>
<evidence type="ECO:0000256" key="2">
    <source>
        <dbReference type="ARBA" id="ARBA00023125"/>
    </source>
</evidence>
<evidence type="ECO:0000259" key="5">
    <source>
        <dbReference type="PROSITE" id="PS51078"/>
    </source>
</evidence>
<evidence type="ECO:0000313" key="7">
    <source>
        <dbReference type="EMBL" id="AXR79847.1"/>
    </source>
</evidence>
<proteinExistence type="predicted"/>
<reference evidence="6 9" key="1">
    <citation type="submission" date="2017-10" db="EMBL/GenBank/DDBJ databases">
        <title>Phenotypic and genomic properties of facultatively anaerobic sulfur-reducing natronoarchaea from hypersaline soda lakes.</title>
        <authorList>
            <person name="Sorokin D.Y."/>
            <person name="Kublanov I.V."/>
            <person name="Roman P."/>
            <person name="Sinninghe Damste J.S."/>
            <person name="Golyshin P.N."/>
            <person name="Rojo D."/>
            <person name="Ciordia S."/>
            <person name="Mena Md.C."/>
            <person name="Ferrer M."/>
            <person name="Messina E."/>
            <person name="Smedile F."/>
            <person name="La Spada G."/>
            <person name="La Cono V."/>
            <person name="Yakimov M.M."/>
        </authorList>
    </citation>
    <scope>NUCLEOTIDE SEQUENCE [LARGE SCALE GENOMIC DNA]</scope>
    <source>
        <strain evidence="6 9">AArc1</strain>
        <plasmid evidence="9">paarc1-02</plasmid>
        <plasmid evidence="6">pAArc1-02</plasmid>
    </source>
</reference>
<dbReference type="Pfam" id="PF01614">
    <property type="entry name" value="IclR_C"/>
    <property type="match status" value="1"/>
</dbReference>
<dbReference type="GO" id="GO:0045892">
    <property type="term" value="P:negative regulation of DNA-templated transcription"/>
    <property type="evidence" value="ECO:0007669"/>
    <property type="project" value="TreeGrafter"/>
</dbReference>
<dbReference type="GO" id="GO:0003677">
    <property type="term" value="F:DNA binding"/>
    <property type="evidence" value="ECO:0007669"/>
    <property type="project" value="UniProtKB-KW"/>
</dbReference>
<dbReference type="GeneID" id="37640304"/>
<dbReference type="SUPFAM" id="SSF46785">
    <property type="entry name" value="Winged helix' DNA-binding domain"/>
    <property type="match status" value="1"/>
</dbReference>
<geneLocation type="plasmid" evidence="9">
    <name>paarc1-02</name>
</geneLocation>
<evidence type="ECO:0000313" key="8">
    <source>
        <dbReference type="Proteomes" id="UP000258613"/>
    </source>
</evidence>
<dbReference type="Gene3D" id="3.30.450.40">
    <property type="match status" value="1"/>
</dbReference>
<dbReference type="InterPro" id="IPR036388">
    <property type="entry name" value="WH-like_DNA-bd_sf"/>
</dbReference>
<feature type="domain" description="IclR-ED" evidence="5">
    <location>
        <begin position="73"/>
        <end position="253"/>
    </location>
</feature>
<evidence type="ECO:0000313" key="6">
    <source>
        <dbReference type="EMBL" id="AXR76253.1"/>
    </source>
</evidence>
<feature type="domain" description="HTH iclR-type" evidence="4">
    <location>
        <begin position="13"/>
        <end position="72"/>
    </location>
</feature>
<evidence type="ECO:0000313" key="9">
    <source>
        <dbReference type="Proteomes" id="UP000258707"/>
    </source>
</evidence>
<dbReference type="Gene3D" id="1.10.10.10">
    <property type="entry name" value="Winged helix-like DNA-binding domain superfamily/Winged helix DNA-binding domain"/>
    <property type="match status" value="1"/>
</dbReference>
<evidence type="ECO:0000256" key="3">
    <source>
        <dbReference type="ARBA" id="ARBA00023163"/>
    </source>
</evidence>
<organism evidence="7 8">
    <name type="scientific">Natrarchaeobaculum sulfurireducens</name>
    <dbReference type="NCBI Taxonomy" id="2044521"/>
    <lineage>
        <taxon>Archaea</taxon>
        <taxon>Methanobacteriati</taxon>
        <taxon>Methanobacteriota</taxon>
        <taxon>Stenosarchaea group</taxon>
        <taxon>Halobacteria</taxon>
        <taxon>Halobacteriales</taxon>
        <taxon>Natrialbaceae</taxon>
        <taxon>Natrarchaeobaculum</taxon>
    </lineage>
</organism>
<geneLocation type="plasmid" evidence="7">
    <name>pAArc-Mg-01</name>
</geneLocation>
<dbReference type="PANTHER" id="PTHR30136:SF24">
    <property type="entry name" value="HTH-TYPE TRANSCRIPTIONAL REPRESSOR ALLR"/>
    <property type="match status" value="1"/>
</dbReference>
<dbReference type="SMART" id="SM00346">
    <property type="entry name" value="HTH_ICLR"/>
    <property type="match status" value="1"/>
</dbReference>
<dbReference type="InterPro" id="IPR014757">
    <property type="entry name" value="Tscrpt_reg_IclR_C"/>
</dbReference>
<accession>A0A346PK02</accession>
<dbReference type="PROSITE" id="PS51078">
    <property type="entry name" value="ICLR_ED"/>
    <property type="match status" value="1"/>
</dbReference>
<dbReference type="KEGG" id="nag:AArcMg_4022"/>
<keyword evidence="3" id="KW-0804">Transcription</keyword>
<keyword evidence="8" id="KW-1185">Reference proteome</keyword>
<gene>
    <name evidence="6" type="ORF">AArc1_5052</name>
    <name evidence="7" type="ORF">AArcMg_4022</name>
</gene>
<dbReference type="AlphaFoldDB" id="A0A346PK02"/>
<keyword evidence="2 7" id="KW-0238">DNA-binding</keyword>
<dbReference type="InterPro" id="IPR005471">
    <property type="entry name" value="Tscrpt_reg_IclR_N"/>
</dbReference>
<evidence type="ECO:0000259" key="4">
    <source>
        <dbReference type="PROSITE" id="PS51077"/>
    </source>
</evidence>
<keyword evidence="7" id="KW-0614">Plasmid</keyword>
<dbReference type="KEGG" id="nan:AArc1_5052"/>
<dbReference type="RefSeq" id="WP_117362452.1">
    <property type="nucleotide sequence ID" value="NZ_CP024046.1"/>
</dbReference>
<dbReference type="PROSITE" id="PS51077">
    <property type="entry name" value="HTH_ICLR"/>
    <property type="match status" value="1"/>
</dbReference>
<dbReference type="InterPro" id="IPR029016">
    <property type="entry name" value="GAF-like_dom_sf"/>
</dbReference>
<accession>A0A346P9Q8</accession>
<dbReference type="Proteomes" id="UP000258613">
    <property type="component" value="Plasmid pAArc-Mg-01"/>
</dbReference>
<dbReference type="InterPro" id="IPR036390">
    <property type="entry name" value="WH_DNA-bd_sf"/>
</dbReference>
<dbReference type="OrthoDB" id="14763at2157"/>
<evidence type="ECO:0000256" key="1">
    <source>
        <dbReference type="ARBA" id="ARBA00023015"/>
    </source>
</evidence>
<protein>
    <submittedName>
        <fullName evidence="7">DNA-binding transcriptional regulator, IclR family</fullName>
    </submittedName>
    <submittedName>
        <fullName evidence="6">IclR family transcriptional regulator</fullName>
    </submittedName>
</protein>
<dbReference type="EMBL" id="CP027032">
    <property type="protein sequence ID" value="AXR79847.1"/>
    <property type="molecule type" value="Genomic_DNA"/>
</dbReference>
<dbReference type="PANTHER" id="PTHR30136">
    <property type="entry name" value="HELIX-TURN-HELIX TRANSCRIPTIONAL REGULATOR, ICLR FAMILY"/>
    <property type="match status" value="1"/>
</dbReference>
<dbReference type="SUPFAM" id="SSF55781">
    <property type="entry name" value="GAF domain-like"/>
    <property type="match status" value="1"/>
</dbReference>